<name>A0A2W2AZA7_9ACTN</name>
<dbReference type="Pfam" id="PF01037">
    <property type="entry name" value="AsnC_trans_reg"/>
    <property type="match status" value="1"/>
</dbReference>
<evidence type="ECO:0000313" key="6">
    <source>
        <dbReference type="Proteomes" id="UP000248764"/>
    </source>
</evidence>
<dbReference type="SUPFAM" id="SSF46785">
    <property type="entry name" value="Winged helix' DNA-binding domain"/>
    <property type="match status" value="1"/>
</dbReference>
<dbReference type="Gene3D" id="3.30.70.920">
    <property type="match status" value="1"/>
</dbReference>
<keyword evidence="2" id="KW-0238">DNA-binding</keyword>
<dbReference type="EMBL" id="POTW01000084">
    <property type="protein sequence ID" value="PZF80535.1"/>
    <property type="molecule type" value="Genomic_DNA"/>
</dbReference>
<evidence type="ECO:0000256" key="1">
    <source>
        <dbReference type="ARBA" id="ARBA00023015"/>
    </source>
</evidence>
<dbReference type="SUPFAM" id="SSF54909">
    <property type="entry name" value="Dimeric alpha+beta barrel"/>
    <property type="match status" value="1"/>
</dbReference>
<comment type="caution">
    <text evidence="5">The sequence shown here is derived from an EMBL/GenBank/DDBJ whole genome shotgun (WGS) entry which is preliminary data.</text>
</comment>
<dbReference type="AlphaFoldDB" id="A0A2W2AZA7"/>
<evidence type="ECO:0000256" key="3">
    <source>
        <dbReference type="ARBA" id="ARBA00023163"/>
    </source>
</evidence>
<dbReference type="InterPro" id="IPR019887">
    <property type="entry name" value="Tscrpt_reg_AsnC/Lrp_C"/>
</dbReference>
<dbReference type="InterPro" id="IPR036388">
    <property type="entry name" value="WH-like_DNA-bd_sf"/>
</dbReference>
<gene>
    <name evidence="5" type="ORF">C1I92_25490</name>
</gene>
<organism evidence="5 6">
    <name type="scientific">Jiangella anatolica</name>
    <dbReference type="NCBI Taxonomy" id="2670374"/>
    <lineage>
        <taxon>Bacteria</taxon>
        <taxon>Bacillati</taxon>
        <taxon>Actinomycetota</taxon>
        <taxon>Actinomycetes</taxon>
        <taxon>Jiangellales</taxon>
        <taxon>Jiangellaceae</taxon>
        <taxon>Jiangella</taxon>
    </lineage>
</organism>
<dbReference type="InterPro" id="IPR011008">
    <property type="entry name" value="Dimeric_a/b-barrel"/>
</dbReference>
<dbReference type="GO" id="GO:0043565">
    <property type="term" value="F:sequence-specific DNA binding"/>
    <property type="evidence" value="ECO:0007669"/>
    <property type="project" value="InterPro"/>
</dbReference>
<dbReference type="GO" id="GO:0043200">
    <property type="term" value="P:response to amino acid"/>
    <property type="evidence" value="ECO:0007669"/>
    <property type="project" value="TreeGrafter"/>
</dbReference>
<feature type="domain" description="HTH asnC-type" evidence="4">
    <location>
        <begin position="14"/>
        <end position="75"/>
    </location>
</feature>
<dbReference type="Pfam" id="PF13412">
    <property type="entry name" value="HTH_24"/>
    <property type="match status" value="1"/>
</dbReference>
<dbReference type="PANTHER" id="PTHR30154">
    <property type="entry name" value="LEUCINE-RESPONSIVE REGULATORY PROTEIN"/>
    <property type="match status" value="1"/>
</dbReference>
<evidence type="ECO:0000259" key="4">
    <source>
        <dbReference type="PROSITE" id="PS50956"/>
    </source>
</evidence>
<dbReference type="InterPro" id="IPR000485">
    <property type="entry name" value="AsnC-type_HTH_dom"/>
</dbReference>
<dbReference type="InterPro" id="IPR019888">
    <property type="entry name" value="Tscrpt_reg_AsnC-like"/>
</dbReference>
<sequence>MADESKNLQKAAGLSAAEVRLLRALADDARTTNAALASAADMPASTCLQRVQSLRRREVVRGFHTDIDRRALGLDLEVLVAVELDEQDPAHSRRFVDICRSLEHVMAVLLVSGQHHFQLQVQVANTEDLLAQVIRPLEALPFVRRTDTSIVFGHWRRHSPLGAMTRT</sequence>
<evidence type="ECO:0000256" key="2">
    <source>
        <dbReference type="ARBA" id="ARBA00023125"/>
    </source>
</evidence>
<keyword evidence="6" id="KW-1185">Reference proteome</keyword>
<dbReference type="SMART" id="SM00344">
    <property type="entry name" value="HTH_ASNC"/>
    <property type="match status" value="1"/>
</dbReference>
<dbReference type="GO" id="GO:0005829">
    <property type="term" value="C:cytosol"/>
    <property type="evidence" value="ECO:0007669"/>
    <property type="project" value="TreeGrafter"/>
</dbReference>
<dbReference type="Gene3D" id="1.10.10.10">
    <property type="entry name" value="Winged helix-like DNA-binding domain superfamily/Winged helix DNA-binding domain"/>
    <property type="match status" value="1"/>
</dbReference>
<dbReference type="InterPro" id="IPR036390">
    <property type="entry name" value="WH_DNA-bd_sf"/>
</dbReference>
<proteinExistence type="predicted"/>
<reference evidence="5 6" key="1">
    <citation type="submission" date="2018-01" db="EMBL/GenBank/DDBJ databases">
        <title>Draft genome sequence of Jiangella sp. GTF31.</title>
        <authorList>
            <person name="Sahin N."/>
            <person name="Ay H."/>
            <person name="Saygin H."/>
        </authorList>
    </citation>
    <scope>NUCLEOTIDE SEQUENCE [LARGE SCALE GENOMIC DNA]</scope>
    <source>
        <strain evidence="5 6">GTF31</strain>
    </source>
</reference>
<keyword evidence="1" id="KW-0805">Transcription regulation</keyword>
<evidence type="ECO:0000313" key="5">
    <source>
        <dbReference type="EMBL" id="PZF80535.1"/>
    </source>
</evidence>
<protein>
    <submittedName>
        <fullName evidence="5">AsnC family transcriptional regulator</fullName>
    </submittedName>
</protein>
<keyword evidence="3" id="KW-0804">Transcription</keyword>
<dbReference type="RefSeq" id="WP_111257449.1">
    <property type="nucleotide sequence ID" value="NZ_POTW01000084.1"/>
</dbReference>
<dbReference type="PANTHER" id="PTHR30154:SF54">
    <property type="entry name" value="POSSIBLE TRANSCRIPTIONAL REGULATORY PROTEIN (PROBABLY LRP_ASNC-FAMILY)"/>
    <property type="match status" value="1"/>
</dbReference>
<accession>A0A2W2AZA7</accession>
<dbReference type="PROSITE" id="PS50956">
    <property type="entry name" value="HTH_ASNC_2"/>
    <property type="match status" value="1"/>
</dbReference>
<dbReference type="Proteomes" id="UP000248764">
    <property type="component" value="Unassembled WGS sequence"/>
</dbReference>